<dbReference type="PROSITE" id="PS50125">
    <property type="entry name" value="GUANYLATE_CYCLASE_2"/>
    <property type="match status" value="1"/>
</dbReference>
<dbReference type="PROSITE" id="PS51257">
    <property type="entry name" value="PROKAR_LIPOPROTEIN"/>
    <property type="match status" value="1"/>
</dbReference>
<dbReference type="Pfam" id="PF05226">
    <property type="entry name" value="CHASE2"/>
    <property type="match status" value="1"/>
</dbReference>
<evidence type="ECO:0000313" key="5">
    <source>
        <dbReference type="Proteomes" id="UP000030345"/>
    </source>
</evidence>
<dbReference type="EMBL" id="JNAS01000002">
    <property type="protein sequence ID" value="KGG09146.1"/>
    <property type="molecule type" value="Genomic_DNA"/>
</dbReference>
<dbReference type="InterPro" id="IPR050697">
    <property type="entry name" value="Adenylyl/Guanylyl_Cyclase_3/4"/>
</dbReference>
<dbReference type="OrthoDB" id="337251at2"/>
<dbReference type="STRING" id="59926.EV02_1825"/>
<feature type="transmembrane region" description="Helical" evidence="2">
    <location>
        <begin position="314"/>
        <end position="331"/>
    </location>
</feature>
<accession>A0A0A2B5M4</accession>
<dbReference type="SUPFAM" id="SSF55073">
    <property type="entry name" value="Nucleotide cyclase"/>
    <property type="match status" value="1"/>
</dbReference>
<reference evidence="5" key="1">
    <citation type="journal article" date="2014" name="Sci. Data">
        <title>Genomes of diverse isolates of the marine cyanobacterium Prochlorococcus.</title>
        <authorList>
            <person name="Biller S."/>
            <person name="Berube P."/>
            <person name="Thompson J."/>
            <person name="Kelly L."/>
            <person name="Roggensack S."/>
            <person name="Awad L."/>
            <person name="Roache-Johnson K."/>
            <person name="Ding H."/>
            <person name="Giovannoni S.J."/>
            <person name="Moore L.R."/>
            <person name="Chisholm S.W."/>
        </authorList>
    </citation>
    <scope>NUCLEOTIDE SEQUENCE [LARGE SCALE GENOMIC DNA]</scope>
    <source>
        <strain evidence="5">SB</strain>
    </source>
</reference>
<name>A0A0A2B5M4_PROMR</name>
<dbReference type="InterPro" id="IPR029787">
    <property type="entry name" value="Nucleotide_cyclase"/>
</dbReference>
<organism evidence="4 5">
    <name type="scientific">Prochlorococcus marinus str. SB</name>
    <dbReference type="NCBI Taxonomy" id="59926"/>
    <lineage>
        <taxon>Bacteria</taxon>
        <taxon>Bacillati</taxon>
        <taxon>Cyanobacteriota</taxon>
        <taxon>Cyanophyceae</taxon>
        <taxon>Synechococcales</taxon>
        <taxon>Prochlorococcaceae</taxon>
        <taxon>Prochlorococcus</taxon>
    </lineage>
</organism>
<dbReference type="GO" id="GO:0035556">
    <property type="term" value="P:intracellular signal transduction"/>
    <property type="evidence" value="ECO:0007669"/>
    <property type="project" value="InterPro"/>
</dbReference>
<proteinExistence type="inferred from homology"/>
<dbReference type="SMART" id="SM00044">
    <property type="entry name" value="CYCc"/>
    <property type="match status" value="1"/>
</dbReference>
<dbReference type="AlphaFoldDB" id="A0A0A2B5M4"/>
<dbReference type="SMART" id="SM01080">
    <property type="entry name" value="CHASE2"/>
    <property type="match status" value="1"/>
</dbReference>
<comment type="similarity">
    <text evidence="1">Belongs to the adenylyl cyclase class-3 family.</text>
</comment>
<dbReference type="InterPro" id="IPR001054">
    <property type="entry name" value="A/G_cyclase"/>
</dbReference>
<sequence>MFKNFLKKIIDSSFYIFALGGCTFIGLSGVSQNIDLLIFDSLKTRFPKKYLYDSPSVVVGVSESDIEKYGWPIDDKYLLNTIQKLDKADSSAIVLDLYRNVGVGKGAKSLANYSISNKKVISIFNVAEGISSIPDFPLERIAFNDMPIDIDNVVRRDLVGVNRRKFKLGKEFVSVPMRMLEIHQSLNKKIFNLDEKFYKNEISVIQNYSGGYTNVDSNGFQIFINYPEKNYIPVYSLSEILEDKISIEKLKNKMVVIGATAPSLKDVFAIPSSRFETDSKSLLISGAEIHAHRANQLLALQNDLPLKIKTINPFFELIGIIFFVFLLSIFIEKTKKISIGLIVFVSALGFLSLAVYLAFISGYWIEFAMPVIGAITFSSVSWLKKASEQQKQKALMQKLLGQTTSPEVAKELWNQKDSLLENGRFPGTELPVTILFSDTVSFSSVSENMNPTELLDWLNRGMEKFVKIISENGGMVNKFTGDGFLAVFGAPVKKNYEQSSNEAIKTAMEIRNAIEKLKDDLEAEGLPLIKLRIGIHSGKIITGSMGGSEKIEYALIGDSVNVAARLESLNKDNMKNNCRILVSKESLNYANGSEYKLEEWGPCKVKGRESLVEVFEIL</sequence>
<keyword evidence="2" id="KW-1133">Transmembrane helix</keyword>
<keyword evidence="2" id="KW-0812">Transmembrane</keyword>
<comment type="caution">
    <text evidence="4">The sequence shown here is derived from an EMBL/GenBank/DDBJ whole genome shotgun (WGS) entry which is preliminary data.</text>
</comment>
<dbReference type="Gene3D" id="3.30.70.1230">
    <property type="entry name" value="Nucleotide cyclase"/>
    <property type="match status" value="1"/>
</dbReference>
<dbReference type="PANTHER" id="PTHR43081:SF1">
    <property type="entry name" value="ADENYLATE CYCLASE, TERMINAL-DIFFERENTIATION SPECIFIC"/>
    <property type="match status" value="1"/>
</dbReference>
<dbReference type="EC" id="4.6.1.1" evidence="4"/>
<dbReference type="RefSeq" id="WP_032520364.1">
    <property type="nucleotide sequence ID" value="NZ_CP138981.1"/>
</dbReference>
<dbReference type="Proteomes" id="UP000030345">
    <property type="component" value="Unassembled WGS sequence"/>
</dbReference>
<evidence type="ECO:0000256" key="2">
    <source>
        <dbReference type="SAM" id="Phobius"/>
    </source>
</evidence>
<evidence type="ECO:0000313" key="4">
    <source>
        <dbReference type="EMBL" id="KGG09146.1"/>
    </source>
</evidence>
<dbReference type="CDD" id="cd07302">
    <property type="entry name" value="CHD"/>
    <property type="match status" value="1"/>
</dbReference>
<feature type="domain" description="Guanylate cyclase" evidence="3">
    <location>
        <begin position="433"/>
        <end position="567"/>
    </location>
</feature>
<gene>
    <name evidence="4" type="ORF">EV02_1825</name>
</gene>
<feature type="transmembrane region" description="Helical" evidence="2">
    <location>
        <begin position="12"/>
        <end position="30"/>
    </location>
</feature>
<feature type="transmembrane region" description="Helical" evidence="2">
    <location>
        <begin position="338"/>
        <end position="357"/>
    </location>
</feature>
<keyword evidence="4" id="KW-0456">Lyase</keyword>
<evidence type="ECO:0000259" key="3">
    <source>
        <dbReference type="PROSITE" id="PS50125"/>
    </source>
</evidence>
<keyword evidence="2" id="KW-0472">Membrane</keyword>
<dbReference type="InterPro" id="IPR007890">
    <property type="entry name" value="CHASE2"/>
</dbReference>
<dbReference type="Pfam" id="PF00211">
    <property type="entry name" value="Guanylate_cyc"/>
    <property type="match status" value="1"/>
</dbReference>
<dbReference type="eggNOG" id="COG4252">
    <property type="taxonomic scope" value="Bacteria"/>
</dbReference>
<dbReference type="GO" id="GO:0009190">
    <property type="term" value="P:cyclic nucleotide biosynthetic process"/>
    <property type="evidence" value="ECO:0007669"/>
    <property type="project" value="InterPro"/>
</dbReference>
<dbReference type="PANTHER" id="PTHR43081">
    <property type="entry name" value="ADENYLATE CYCLASE, TERMINAL-DIFFERENTIATION SPECIFIC-RELATED"/>
    <property type="match status" value="1"/>
</dbReference>
<evidence type="ECO:0000256" key="1">
    <source>
        <dbReference type="ARBA" id="ARBA00005381"/>
    </source>
</evidence>
<dbReference type="GO" id="GO:0004016">
    <property type="term" value="F:adenylate cyclase activity"/>
    <property type="evidence" value="ECO:0007669"/>
    <property type="project" value="UniProtKB-EC"/>
</dbReference>
<protein>
    <submittedName>
        <fullName evidence="4">Adenylate cyclase</fullName>
        <ecNumber evidence="4">4.6.1.1</ecNumber>
    </submittedName>
</protein>
<feature type="transmembrane region" description="Helical" evidence="2">
    <location>
        <begin position="363"/>
        <end position="383"/>
    </location>
</feature>
<dbReference type="eggNOG" id="COG2114">
    <property type="taxonomic scope" value="Bacteria"/>
</dbReference>